<keyword evidence="4" id="KW-1185">Reference proteome</keyword>
<keyword evidence="2" id="KW-1133">Transmembrane helix</keyword>
<evidence type="ECO:0000256" key="1">
    <source>
        <dbReference type="SAM" id="MobiDB-lite"/>
    </source>
</evidence>
<keyword evidence="2" id="KW-0472">Membrane</keyword>
<dbReference type="Proteomes" id="UP001530400">
    <property type="component" value="Unassembled WGS sequence"/>
</dbReference>
<feature type="compositionally biased region" description="Acidic residues" evidence="1">
    <location>
        <begin position="194"/>
        <end position="203"/>
    </location>
</feature>
<gene>
    <name evidence="3" type="ORF">ACHAWO_005710</name>
</gene>
<feature type="compositionally biased region" description="Polar residues" evidence="1">
    <location>
        <begin position="175"/>
        <end position="193"/>
    </location>
</feature>
<feature type="transmembrane region" description="Helical" evidence="2">
    <location>
        <begin position="115"/>
        <end position="136"/>
    </location>
</feature>
<dbReference type="AlphaFoldDB" id="A0ABD3N580"/>
<sequence>MYAAKFVLQVLGGCGAIWGCSEVLWLRDERNGDSWRTCAAFVGCVFLVRWIVEIASYCLIVMPSSTIPCLAKGLEWFEIVVVKAILEVFGAAGAIWGFSQIILLRTEETVEFWRAVAIVTLIGFTVRWLFIIVQFATSERDANTQLTHRDSNVVGEDDLDKADSEINDLALTETHTLNTARESSPPTYLSTPQNEDEEPVDIA</sequence>
<comment type="caution">
    <text evidence="3">The sequence shown here is derived from an EMBL/GenBank/DDBJ whole genome shotgun (WGS) entry which is preliminary data.</text>
</comment>
<name>A0ABD3N580_9STRA</name>
<accession>A0ABD3N580</accession>
<evidence type="ECO:0000313" key="4">
    <source>
        <dbReference type="Proteomes" id="UP001530400"/>
    </source>
</evidence>
<feature type="region of interest" description="Disordered" evidence="1">
    <location>
        <begin position="175"/>
        <end position="203"/>
    </location>
</feature>
<proteinExistence type="predicted"/>
<evidence type="ECO:0000313" key="3">
    <source>
        <dbReference type="EMBL" id="KAL3770789.1"/>
    </source>
</evidence>
<keyword evidence="2" id="KW-0812">Transmembrane</keyword>
<feature type="transmembrane region" description="Helical" evidence="2">
    <location>
        <begin position="6"/>
        <end position="26"/>
    </location>
</feature>
<protein>
    <recommendedName>
        <fullName evidence="5">Transmembrane protein</fullName>
    </recommendedName>
</protein>
<evidence type="ECO:0000256" key="2">
    <source>
        <dbReference type="SAM" id="Phobius"/>
    </source>
</evidence>
<feature type="transmembrane region" description="Helical" evidence="2">
    <location>
        <begin position="38"/>
        <end position="62"/>
    </location>
</feature>
<feature type="transmembrane region" description="Helical" evidence="2">
    <location>
        <begin position="82"/>
        <end position="103"/>
    </location>
</feature>
<organism evidence="3 4">
    <name type="scientific">Cyclotella atomus</name>
    <dbReference type="NCBI Taxonomy" id="382360"/>
    <lineage>
        <taxon>Eukaryota</taxon>
        <taxon>Sar</taxon>
        <taxon>Stramenopiles</taxon>
        <taxon>Ochrophyta</taxon>
        <taxon>Bacillariophyta</taxon>
        <taxon>Coscinodiscophyceae</taxon>
        <taxon>Thalassiosirophycidae</taxon>
        <taxon>Stephanodiscales</taxon>
        <taxon>Stephanodiscaceae</taxon>
        <taxon>Cyclotella</taxon>
    </lineage>
</organism>
<dbReference type="EMBL" id="JALLPJ020001300">
    <property type="protein sequence ID" value="KAL3770789.1"/>
    <property type="molecule type" value="Genomic_DNA"/>
</dbReference>
<reference evidence="3 4" key="1">
    <citation type="submission" date="2024-10" db="EMBL/GenBank/DDBJ databases">
        <title>Updated reference genomes for cyclostephanoid diatoms.</title>
        <authorList>
            <person name="Roberts W.R."/>
            <person name="Alverson A.J."/>
        </authorList>
    </citation>
    <scope>NUCLEOTIDE SEQUENCE [LARGE SCALE GENOMIC DNA]</scope>
    <source>
        <strain evidence="3 4">AJA010-31</strain>
    </source>
</reference>
<evidence type="ECO:0008006" key="5">
    <source>
        <dbReference type="Google" id="ProtNLM"/>
    </source>
</evidence>